<dbReference type="InterPro" id="IPR011011">
    <property type="entry name" value="Znf_FYVE_PHD"/>
</dbReference>
<dbReference type="InterPro" id="IPR016181">
    <property type="entry name" value="Acyl_CoA_acyltransferase"/>
</dbReference>
<evidence type="ECO:0000259" key="14">
    <source>
        <dbReference type="PROSITE" id="PS50016"/>
    </source>
</evidence>
<dbReference type="InterPro" id="IPR013083">
    <property type="entry name" value="Znf_RING/FYVE/PHD"/>
</dbReference>
<dbReference type="PROSITE" id="PS50016">
    <property type="entry name" value="ZF_PHD_2"/>
    <property type="match status" value="1"/>
</dbReference>
<keyword evidence="18" id="KW-1185">Reference proteome</keyword>
<feature type="region of interest" description="Disordered" evidence="13">
    <location>
        <begin position="1562"/>
        <end position="1617"/>
    </location>
</feature>
<feature type="region of interest" description="Disordered" evidence="13">
    <location>
        <begin position="1371"/>
        <end position="1408"/>
    </location>
</feature>
<keyword evidence="9" id="KW-0007">Acetylation</keyword>
<dbReference type="GO" id="GO:0040029">
    <property type="term" value="P:epigenetic regulation of gene expression"/>
    <property type="evidence" value="ECO:0007669"/>
    <property type="project" value="UniProtKB-ARBA"/>
</dbReference>
<keyword evidence="7" id="KW-0862">Zinc</keyword>
<dbReference type="PANTHER" id="PTHR10615:SF217">
    <property type="entry name" value="HISTONE ACETYLTRANSFERASE"/>
    <property type="match status" value="1"/>
</dbReference>
<feature type="region of interest" description="Disordered" evidence="13">
    <location>
        <begin position="279"/>
        <end position="305"/>
    </location>
</feature>
<keyword evidence="6 12" id="KW-0863">Zinc-finger</keyword>
<name>A0A564ZCJ2_HYMDI</name>
<dbReference type="EC" id="2.3.1.48" evidence="3"/>
<dbReference type="FunFam" id="3.40.630.30:FF:000001">
    <property type="entry name" value="Histone acetyltransferase"/>
    <property type="match status" value="1"/>
</dbReference>
<evidence type="ECO:0000256" key="5">
    <source>
        <dbReference type="ARBA" id="ARBA00022723"/>
    </source>
</evidence>
<dbReference type="GO" id="GO:0003682">
    <property type="term" value="F:chromatin binding"/>
    <property type="evidence" value="ECO:0007669"/>
    <property type="project" value="TreeGrafter"/>
</dbReference>
<feature type="compositionally biased region" description="Low complexity" evidence="13">
    <location>
        <begin position="1048"/>
        <end position="1077"/>
    </location>
</feature>
<evidence type="ECO:0000256" key="9">
    <source>
        <dbReference type="ARBA" id="ARBA00022990"/>
    </source>
</evidence>
<evidence type="ECO:0000256" key="13">
    <source>
        <dbReference type="SAM" id="MobiDB-lite"/>
    </source>
</evidence>
<dbReference type="Proteomes" id="UP000321570">
    <property type="component" value="Unassembled WGS sequence"/>
</dbReference>
<dbReference type="InterPro" id="IPR040706">
    <property type="entry name" value="Zf-MYST"/>
</dbReference>
<dbReference type="InterPro" id="IPR002717">
    <property type="entry name" value="HAT_MYST-type"/>
</dbReference>
<feature type="domain" description="MYST-type HAT" evidence="16">
    <location>
        <begin position="597"/>
        <end position="877"/>
    </location>
</feature>
<feature type="region of interest" description="Disordered" evidence="13">
    <location>
        <begin position="497"/>
        <end position="525"/>
    </location>
</feature>
<feature type="domain" description="PHD-type" evidence="14">
    <location>
        <begin position="172"/>
        <end position="233"/>
    </location>
</feature>
<comment type="similarity">
    <text evidence="2">Belongs to the MYST (SAS/MOZ) family.</text>
</comment>
<dbReference type="GO" id="GO:0070776">
    <property type="term" value="C:MOZ/MORF histone acetyltransferase complex"/>
    <property type="evidence" value="ECO:0007669"/>
    <property type="project" value="TreeGrafter"/>
</dbReference>
<feature type="compositionally biased region" description="Basic residues" evidence="13">
    <location>
        <begin position="1286"/>
        <end position="1298"/>
    </location>
</feature>
<evidence type="ECO:0000256" key="4">
    <source>
        <dbReference type="ARBA" id="ARBA00022679"/>
    </source>
</evidence>
<feature type="region of interest" description="Disordered" evidence="13">
    <location>
        <begin position="1198"/>
        <end position="1237"/>
    </location>
</feature>
<evidence type="ECO:0000256" key="7">
    <source>
        <dbReference type="ARBA" id="ARBA00022833"/>
    </source>
</evidence>
<feature type="domain" description="RING-type" evidence="15">
    <location>
        <begin position="175"/>
        <end position="231"/>
    </location>
</feature>
<dbReference type="PANTHER" id="PTHR10615">
    <property type="entry name" value="HISTONE ACETYLTRANSFERASE"/>
    <property type="match status" value="1"/>
</dbReference>
<dbReference type="Gene3D" id="1.10.10.10">
    <property type="entry name" value="Winged helix-like DNA-binding domain superfamily/Winged helix DNA-binding domain"/>
    <property type="match status" value="1"/>
</dbReference>
<dbReference type="GO" id="GO:0008270">
    <property type="term" value="F:zinc ion binding"/>
    <property type="evidence" value="ECO:0007669"/>
    <property type="project" value="UniProtKB-KW"/>
</dbReference>
<accession>A0A564ZCJ2</accession>
<keyword evidence="5" id="KW-0479">Metal-binding</keyword>
<evidence type="ECO:0000256" key="10">
    <source>
        <dbReference type="ARBA" id="ARBA00023242"/>
    </source>
</evidence>
<dbReference type="FunFam" id="3.30.60.60:FF:000001">
    <property type="entry name" value="Histone acetyltransferase"/>
    <property type="match status" value="1"/>
</dbReference>
<feature type="compositionally biased region" description="Polar residues" evidence="13">
    <location>
        <begin position="923"/>
        <end position="934"/>
    </location>
</feature>
<dbReference type="SUPFAM" id="SSF57903">
    <property type="entry name" value="FYVE/PHD zinc finger"/>
    <property type="match status" value="1"/>
</dbReference>
<feature type="region of interest" description="Disordered" evidence="13">
    <location>
        <begin position="319"/>
        <end position="484"/>
    </location>
</feature>
<dbReference type="Pfam" id="PF00628">
    <property type="entry name" value="PHD"/>
    <property type="match status" value="1"/>
</dbReference>
<feature type="compositionally biased region" description="Basic and acidic residues" evidence="13">
    <location>
        <begin position="402"/>
        <end position="416"/>
    </location>
</feature>
<feature type="compositionally biased region" description="Pro residues" evidence="13">
    <location>
        <begin position="1395"/>
        <end position="1408"/>
    </location>
</feature>
<dbReference type="InterPro" id="IPR050603">
    <property type="entry name" value="MYST_HAT"/>
</dbReference>
<dbReference type="SMART" id="SM00249">
    <property type="entry name" value="PHD"/>
    <property type="match status" value="2"/>
</dbReference>
<dbReference type="Pfam" id="PF17772">
    <property type="entry name" value="zf-MYST"/>
    <property type="match status" value="1"/>
</dbReference>
<dbReference type="GO" id="GO:0010484">
    <property type="term" value="F:histone H3 acetyltransferase activity"/>
    <property type="evidence" value="ECO:0007669"/>
    <property type="project" value="TreeGrafter"/>
</dbReference>
<dbReference type="Gene3D" id="3.40.630.30">
    <property type="match status" value="1"/>
</dbReference>
<feature type="compositionally biased region" description="Low complexity" evidence="13">
    <location>
        <begin position="283"/>
        <end position="300"/>
    </location>
</feature>
<dbReference type="InterPro" id="IPR001965">
    <property type="entry name" value="Znf_PHD"/>
</dbReference>
<evidence type="ECO:0000256" key="11">
    <source>
        <dbReference type="PIRSR" id="PIRSR602717-51"/>
    </source>
</evidence>
<dbReference type="Gene3D" id="3.30.40.10">
    <property type="entry name" value="Zinc/RING finger domain, C3HC4 (zinc finger)"/>
    <property type="match status" value="1"/>
</dbReference>
<keyword evidence="8" id="KW-0156">Chromatin regulator</keyword>
<evidence type="ECO:0000256" key="12">
    <source>
        <dbReference type="PROSITE-ProRule" id="PRU00175"/>
    </source>
</evidence>
<feature type="compositionally biased region" description="Polar residues" evidence="13">
    <location>
        <begin position="1608"/>
        <end position="1617"/>
    </location>
</feature>
<gene>
    <name evidence="17" type="ORF">WMSIL1_LOCUS14651</name>
</gene>
<evidence type="ECO:0000259" key="16">
    <source>
        <dbReference type="PROSITE" id="PS51726"/>
    </source>
</evidence>
<dbReference type="GO" id="GO:0005634">
    <property type="term" value="C:nucleus"/>
    <property type="evidence" value="ECO:0007669"/>
    <property type="project" value="UniProtKB-SubCell"/>
</dbReference>
<proteinExistence type="inferred from homology"/>
<organism evidence="17 18">
    <name type="scientific">Hymenolepis diminuta</name>
    <name type="common">Rat tapeworm</name>
    <dbReference type="NCBI Taxonomy" id="6216"/>
    <lineage>
        <taxon>Eukaryota</taxon>
        <taxon>Metazoa</taxon>
        <taxon>Spiralia</taxon>
        <taxon>Lophotrochozoa</taxon>
        <taxon>Platyhelminthes</taxon>
        <taxon>Cestoda</taxon>
        <taxon>Eucestoda</taxon>
        <taxon>Cyclophyllidea</taxon>
        <taxon>Hymenolepididae</taxon>
        <taxon>Hymenolepis</taxon>
    </lineage>
</organism>
<keyword evidence="4" id="KW-0808">Transferase</keyword>
<dbReference type="InterPro" id="IPR036388">
    <property type="entry name" value="WH-like_DNA-bd_sf"/>
</dbReference>
<comment type="subcellular location">
    <subcellularLocation>
        <location evidence="1">Nucleus</location>
    </subcellularLocation>
</comment>
<feature type="compositionally biased region" description="Polar residues" evidence="13">
    <location>
        <begin position="1209"/>
        <end position="1228"/>
    </location>
</feature>
<evidence type="ECO:0000256" key="2">
    <source>
        <dbReference type="ARBA" id="ARBA00010107"/>
    </source>
</evidence>
<feature type="compositionally biased region" description="Low complexity" evidence="13">
    <location>
        <begin position="1371"/>
        <end position="1389"/>
    </location>
</feature>
<dbReference type="InterPro" id="IPR019787">
    <property type="entry name" value="Znf_PHD-finger"/>
</dbReference>
<dbReference type="GO" id="GO:0006357">
    <property type="term" value="P:regulation of transcription by RNA polymerase II"/>
    <property type="evidence" value="ECO:0007669"/>
    <property type="project" value="TreeGrafter"/>
</dbReference>
<dbReference type="Gene3D" id="3.30.60.60">
    <property type="entry name" value="N-acetyl transferase-like"/>
    <property type="match status" value="1"/>
</dbReference>
<dbReference type="CDD" id="cd15526">
    <property type="entry name" value="PHD1_MOZ_d4"/>
    <property type="match status" value="1"/>
</dbReference>
<feature type="compositionally biased region" description="Basic residues" evidence="13">
    <location>
        <begin position="336"/>
        <end position="347"/>
    </location>
</feature>
<feature type="compositionally biased region" description="Basic and acidic residues" evidence="13">
    <location>
        <begin position="498"/>
        <end position="508"/>
    </location>
</feature>
<evidence type="ECO:0000256" key="3">
    <source>
        <dbReference type="ARBA" id="ARBA00013184"/>
    </source>
</evidence>
<evidence type="ECO:0000259" key="15">
    <source>
        <dbReference type="PROSITE" id="PS50089"/>
    </source>
</evidence>
<dbReference type="PROSITE" id="PS50089">
    <property type="entry name" value="ZF_RING_2"/>
    <property type="match status" value="1"/>
</dbReference>
<evidence type="ECO:0000256" key="1">
    <source>
        <dbReference type="ARBA" id="ARBA00004123"/>
    </source>
</evidence>
<feature type="compositionally biased region" description="Basic residues" evidence="13">
    <location>
        <begin position="431"/>
        <end position="441"/>
    </location>
</feature>
<dbReference type="EMBL" id="CABIJS010000712">
    <property type="protein sequence ID" value="VUZ57166.1"/>
    <property type="molecule type" value="Genomic_DNA"/>
</dbReference>
<dbReference type="SUPFAM" id="SSF55729">
    <property type="entry name" value="Acyl-CoA N-acyltransferases (Nat)"/>
    <property type="match status" value="1"/>
</dbReference>
<dbReference type="InterPro" id="IPR001841">
    <property type="entry name" value="Znf_RING"/>
</dbReference>
<evidence type="ECO:0000313" key="17">
    <source>
        <dbReference type="EMBL" id="VUZ57166.1"/>
    </source>
</evidence>
<feature type="region of interest" description="Disordered" evidence="13">
    <location>
        <begin position="996"/>
        <end position="1094"/>
    </location>
</feature>
<evidence type="ECO:0000313" key="18">
    <source>
        <dbReference type="Proteomes" id="UP000321570"/>
    </source>
</evidence>
<dbReference type="GO" id="GO:0003712">
    <property type="term" value="F:transcription coregulator activity"/>
    <property type="evidence" value="ECO:0007669"/>
    <property type="project" value="TreeGrafter"/>
</dbReference>
<feature type="active site" description="Proton donor/acceptor" evidence="11">
    <location>
        <position position="773"/>
    </location>
</feature>
<dbReference type="Pfam" id="PF01853">
    <property type="entry name" value="MOZ_SAS"/>
    <property type="match status" value="1"/>
</dbReference>
<dbReference type="PROSITE" id="PS51726">
    <property type="entry name" value="MYST_HAT"/>
    <property type="match status" value="1"/>
</dbReference>
<sequence>MRLKDEISRVISVINDLSTSNERATFYSISEHLPTDLPSDRLQEILNEAISRGSISKNNEDGSYQPTRILRPHRQSIPAVTPRLNFPIGASAVGRSHPKRMSMTTLNANFGPMSTHCSYCLGDINNNVKNGGTPEDMVICWKCGLSAHISCQALTAEIGTRLKRLRWNCMGCKRCAICIPDLNDSQKPAASDDQNSDLLLCDNCDRGYHLGCVEPGLSQPPEGEWICPICRVYPDGFPQSAIDPSFDSRLQAVATMDKLSPEEMLFIENTLKGRYLPKKSVGKHSTAASSKTLKSAPKSAISEESVQVVKVEASAKIRDQPSSPAVVLSDDERISSMKHKRVTRHSSRVSEDARATRLSVTRRRSAGNSPSPDAAALRSPAHKRSRLGDLETSLSENDLPESVEKTEIKDISKIEAPETGLSYKSDTPRQSHSHRGRKRGRSQILKRLPVTNGHSPVISNTRRQLSSRRRTSRGHSAASMSLEIPIDQVEGTLLEFTESPKGRKRESYEEPQQLQSEEEDEVEEDLRFKSIAEDDRGLFQNVQLQVQRNLPQALESSTQLPPTDNPLLLLNNSTASIDGKSSKRTSIPSSLKVLTPLQPRCPPRIQLGKYCIETWYSAPYPSEYARLNLLYICEYCLKYFKTPDVYKRHMAKCQCYYPPGNEIYRCDTISVFEVDGQMSKLYCQQLCILAKLFLDHKTLYYDVEPFLFYVVAIHDPREGYHLVGYFSKEKRSQKFNLSCIMVLPPYQKQAFGRFLIDFSFLLSRIEGVSGSPEKPLSDLGRLSYESYWKSAIIPLIFPQGELRTDISVQEISATTGIDVNDVTATLEQLASGTRLHPDNRRPTLFFDAEKLSKLKAKYDERSKNWIKIKIDCLRWSPLTDTKCIKSSLVDEISTHSSRIASPIHSPRHSSPKSPRRQPGRPVTSPSRSRNVSTPNPSPPTKRRRGRPSKNATRQIPTSVAAAVTNFPPTSRLGFLQPPANSSSTLLESFPLPTSFDMVESTSTGGDTAAGASNKEIPPPQYPCKKDGVLFNQQKPPDSPSGGPGSVLSNSTSSNINTPSTACTNSTSKVTSSTNEKSGTSTTNRAPSRGRGRDSLLFKSQSRLYFKHLERRSTVTAAALKCMDIRTFVVKNSRESEHEESTCHNGGGIGNPATMTTSPVETARHSTSISPPICFGQDVATPSNGVISDIISPQERAGSRFIPHSRSKPNMKNLPSSEDQTNQKTSTENVADEPKSFPVVNISPGVFARLRESEDTPGTSPMYAPSEGSDSTDPMNLGEEGKSTPATRKKHKMSPRGRRSGIPAHFQKHSFSPLPQIQPVQLTTTLETSMVEEICEPLLPIPYQTPLESVTTTEPKPLYHPDVSVCPVYSATPNSDSVSSTSPPFTFPQPNGTGSVPPPSNRPPSPVFPAPLSAENGVACGQPTVSVPSTMTTTTMYQPSPDIVWMPIPGEFTFVQHPEPFQHPFYTMPPSEFQPPQTFYDPTTNFQMVPCCSATPDFQPPQSMSFNQHPSHQQPQPVMMYPQMLPPQQMFVPPPSTYIPTPCPGPSSQYMMMMNHSQFHQIPTQQPFPTTEMPQSTMQPIPPPSTIPQQQPFVSNGVVEPPPPAATDWMSSSYPLRS</sequence>
<feature type="region of interest" description="Disordered" evidence="13">
    <location>
        <begin position="895"/>
        <end position="959"/>
    </location>
</feature>
<reference evidence="17 18" key="1">
    <citation type="submission" date="2019-07" db="EMBL/GenBank/DDBJ databases">
        <authorList>
            <person name="Jastrzebski P J."/>
            <person name="Paukszto L."/>
            <person name="Jastrzebski P J."/>
        </authorList>
    </citation>
    <scope>NUCLEOTIDE SEQUENCE [LARGE SCALE GENOMIC DNA]</scope>
    <source>
        <strain evidence="17 18">WMS-il1</strain>
    </source>
</reference>
<evidence type="ECO:0000256" key="6">
    <source>
        <dbReference type="ARBA" id="ARBA00022771"/>
    </source>
</evidence>
<evidence type="ECO:0000256" key="8">
    <source>
        <dbReference type="ARBA" id="ARBA00022853"/>
    </source>
</evidence>
<protein>
    <recommendedName>
        <fullName evidence="3">histone acetyltransferase</fullName>
        <ecNumber evidence="3">2.3.1.48</ecNumber>
    </recommendedName>
</protein>
<feature type="region of interest" description="Disordered" evidence="13">
    <location>
        <begin position="1251"/>
        <end position="1301"/>
    </location>
</feature>
<feature type="compositionally biased region" description="Basic residues" evidence="13">
    <location>
        <begin position="905"/>
        <end position="918"/>
    </location>
</feature>
<keyword evidence="10" id="KW-0539">Nucleus</keyword>